<protein>
    <recommendedName>
        <fullName evidence="1">ATP-dependent DNA helicase</fullName>
        <ecNumber evidence="1">5.6.2.3</ecNumber>
    </recommendedName>
</protein>
<dbReference type="InterPro" id="IPR049163">
    <property type="entry name" value="Pif1-like_2B_dom"/>
</dbReference>
<dbReference type="PANTHER" id="PTHR47642">
    <property type="entry name" value="ATP-DEPENDENT DNA HELICASE"/>
    <property type="match status" value="1"/>
</dbReference>
<comment type="caution">
    <text evidence="4">The sequence shown here is derived from an EMBL/GenBank/DDBJ whole genome shotgun (WGS) entry which is preliminary data.</text>
</comment>
<dbReference type="InterPro" id="IPR010285">
    <property type="entry name" value="DNA_helicase_pif1-like_DEAD"/>
</dbReference>
<dbReference type="InterPro" id="IPR051055">
    <property type="entry name" value="PIF1_helicase"/>
</dbReference>
<keyword evidence="1" id="KW-0378">Hydrolase</keyword>
<feature type="domain" description="DNA helicase Pif1-like DEAD-box helicase" evidence="2">
    <location>
        <begin position="237"/>
        <end position="446"/>
    </location>
</feature>
<organism evidence="4 5">
    <name type="scientific">Paramuricea clavata</name>
    <name type="common">Red gorgonian</name>
    <name type="synonym">Violescent sea-whip</name>
    <dbReference type="NCBI Taxonomy" id="317549"/>
    <lineage>
        <taxon>Eukaryota</taxon>
        <taxon>Metazoa</taxon>
        <taxon>Cnidaria</taxon>
        <taxon>Anthozoa</taxon>
        <taxon>Octocorallia</taxon>
        <taxon>Malacalcyonacea</taxon>
        <taxon>Plexauridae</taxon>
        <taxon>Paramuricea</taxon>
    </lineage>
</organism>
<keyword evidence="1" id="KW-0227">DNA damage</keyword>
<proteinExistence type="inferred from homology"/>
<keyword evidence="1 4" id="KW-0347">Helicase</keyword>
<evidence type="ECO:0000259" key="2">
    <source>
        <dbReference type="Pfam" id="PF05970"/>
    </source>
</evidence>
<dbReference type="Pfam" id="PF21530">
    <property type="entry name" value="Pif1_2B_dom"/>
    <property type="match status" value="1"/>
</dbReference>
<dbReference type="GO" id="GO:0006310">
    <property type="term" value="P:DNA recombination"/>
    <property type="evidence" value="ECO:0007669"/>
    <property type="project" value="UniProtKB-KW"/>
</dbReference>
<comment type="catalytic activity">
    <reaction evidence="1">
        <text>ATP + H2O = ADP + phosphate + H(+)</text>
        <dbReference type="Rhea" id="RHEA:13065"/>
        <dbReference type="ChEBI" id="CHEBI:15377"/>
        <dbReference type="ChEBI" id="CHEBI:15378"/>
        <dbReference type="ChEBI" id="CHEBI:30616"/>
        <dbReference type="ChEBI" id="CHEBI:43474"/>
        <dbReference type="ChEBI" id="CHEBI:456216"/>
        <dbReference type="EC" id="5.6.2.3"/>
    </reaction>
</comment>
<keyword evidence="1" id="KW-0233">DNA recombination</keyword>
<dbReference type="GO" id="GO:0005524">
    <property type="term" value="F:ATP binding"/>
    <property type="evidence" value="ECO:0007669"/>
    <property type="project" value="UniProtKB-KW"/>
</dbReference>
<sequence length="879" mass="99231">MYCLRHTKGSKDLKCRFNYPIDCSDKTELTVEQMYTKDSSVHFKAKFITKRNDERLNNHQRIQLQGWRANCDIQVILDHHACVEYLSKYAAKGESRSFSLDDAFNKVINSVNSDVDSAKAVKKIMIKTLGERDIGAQETMHLLLSLKLYMSSFNVIPVNLNPSRRVDTKFKVVNQKLENHVRNIVPRFFPIYSSNPRDRAKYSEQQIAEMPKWIDTKKNENSVHLRHYIPIDTTSFSQEQRLAHNITVHHSTLKSKEALLLIVTGLAGTGKSYLINAVRNYLGEKCAVTATTGKASYAIYGVTIHLLLRLPIACSSHKDLSGQCLLYLQNNLADIDYIIIDEYSMLGQITLGWIDRRCLQITGLKEEIFGGKSIILIGDPGQLPPVGDKPLYHSKPSGDIGQQGYLAYLLFTNVVALRVNQRVNGENSEQTSFCDLLGRLRIGESNISDWKWLLDRQPSSVTNIDEFEDAVRLYYSNKQGAEYNYNKLKQLNQPIAIINACHSGNQAKHISLQQLFGLQPCLYISKGAKVMLTLNLWPSLGLCNGSTGTVVDIIYAVNHQPPDLPIAVIVHFDNYIGPAFGNIASCVPIVPFTASNISNGTINERQQIPLTLAWALTIHKSQGMTLKKAWVDIGQKESALGISYVAISRVPNISSLVIEPTSFNRLSAIKESQTLKFRIMEEKRLNEIAEKNDKYNHHESACKNPMPNVNLHEGDKNHETKECKQKLGVHLDEEEIFINKRSKLDKPCEDEIDFDIQLPSKPSECEMSCGVTNIKDILDTVNSTLVNVTGRITFQSFEETILKNGKTLWKQEAIFTDSTASVRLVLWEQDIDKVVSASFYKLSRTVVREYEGDKYLTLNKKSTIEETTASTERQDEVGV</sequence>
<dbReference type="Gene3D" id="3.40.50.300">
    <property type="entry name" value="P-loop containing nucleotide triphosphate hydrolases"/>
    <property type="match status" value="2"/>
</dbReference>
<dbReference type="Pfam" id="PF05970">
    <property type="entry name" value="PIF1"/>
    <property type="match status" value="1"/>
</dbReference>
<dbReference type="Gene3D" id="2.40.50.140">
    <property type="entry name" value="Nucleic acid-binding proteins"/>
    <property type="match status" value="1"/>
</dbReference>
<keyword evidence="5" id="KW-1185">Reference proteome</keyword>
<dbReference type="GO" id="GO:0006281">
    <property type="term" value="P:DNA repair"/>
    <property type="evidence" value="ECO:0007669"/>
    <property type="project" value="UniProtKB-KW"/>
</dbReference>
<feature type="domain" description="DNA helicase Pif1-like 2B" evidence="3">
    <location>
        <begin position="521"/>
        <end position="552"/>
    </location>
</feature>
<dbReference type="GO" id="GO:0016787">
    <property type="term" value="F:hydrolase activity"/>
    <property type="evidence" value="ECO:0007669"/>
    <property type="project" value="UniProtKB-KW"/>
</dbReference>
<accession>A0A6S7JG41</accession>
<dbReference type="EC" id="5.6.2.3" evidence="1"/>
<keyword evidence="1" id="KW-0234">DNA repair</keyword>
<dbReference type="GO" id="GO:0043139">
    <property type="term" value="F:5'-3' DNA helicase activity"/>
    <property type="evidence" value="ECO:0007669"/>
    <property type="project" value="UniProtKB-EC"/>
</dbReference>
<dbReference type="SUPFAM" id="SSF52540">
    <property type="entry name" value="P-loop containing nucleoside triphosphate hydrolases"/>
    <property type="match status" value="2"/>
</dbReference>
<dbReference type="Proteomes" id="UP001152795">
    <property type="component" value="Unassembled WGS sequence"/>
</dbReference>
<reference evidence="4" key="1">
    <citation type="submission" date="2020-04" db="EMBL/GenBank/DDBJ databases">
        <authorList>
            <person name="Alioto T."/>
            <person name="Alioto T."/>
            <person name="Gomez Garrido J."/>
        </authorList>
    </citation>
    <scope>NUCLEOTIDE SEQUENCE</scope>
    <source>
        <strain evidence="4">A484AB</strain>
    </source>
</reference>
<keyword evidence="1" id="KW-0067">ATP-binding</keyword>
<dbReference type="SUPFAM" id="SSF50249">
    <property type="entry name" value="Nucleic acid-binding proteins"/>
    <property type="match status" value="1"/>
</dbReference>
<gene>
    <name evidence="4" type="ORF">PACLA_8A020029</name>
</gene>
<name>A0A6S7JG41_PARCT</name>
<dbReference type="InterPro" id="IPR027417">
    <property type="entry name" value="P-loop_NTPase"/>
</dbReference>
<keyword evidence="1" id="KW-0547">Nucleotide-binding</keyword>
<dbReference type="EMBL" id="CACRXK020006890">
    <property type="protein sequence ID" value="CAB4010748.1"/>
    <property type="molecule type" value="Genomic_DNA"/>
</dbReference>
<evidence type="ECO:0000256" key="1">
    <source>
        <dbReference type="RuleBase" id="RU363044"/>
    </source>
</evidence>
<comment type="cofactor">
    <cofactor evidence="1">
        <name>Mg(2+)</name>
        <dbReference type="ChEBI" id="CHEBI:18420"/>
    </cofactor>
</comment>
<evidence type="ECO:0000313" key="4">
    <source>
        <dbReference type="EMBL" id="CAB4010748.1"/>
    </source>
</evidence>
<comment type="similarity">
    <text evidence="1">Belongs to the helicase family.</text>
</comment>
<dbReference type="InterPro" id="IPR012340">
    <property type="entry name" value="NA-bd_OB-fold"/>
</dbReference>
<dbReference type="OrthoDB" id="432234at2759"/>
<evidence type="ECO:0000259" key="3">
    <source>
        <dbReference type="Pfam" id="PF21530"/>
    </source>
</evidence>
<dbReference type="PANTHER" id="PTHR47642:SF6">
    <property type="entry name" value="ATP-DEPENDENT DNA HELICASE"/>
    <property type="match status" value="1"/>
</dbReference>
<dbReference type="GO" id="GO:0000723">
    <property type="term" value="P:telomere maintenance"/>
    <property type="evidence" value="ECO:0007669"/>
    <property type="project" value="InterPro"/>
</dbReference>
<dbReference type="CDD" id="cd18809">
    <property type="entry name" value="SF1_C_RecD"/>
    <property type="match status" value="1"/>
</dbReference>
<evidence type="ECO:0000313" key="5">
    <source>
        <dbReference type="Proteomes" id="UP001152795"/>
    </source>
</evidence>
<dbReference type="AlphaFoldDB" id="A0A6S7JG41"/>